<dbReference type="GO" id="GO:0004525">
    <property type="term" value="F:ribonuclease III activity"/>
    <property type="evidence" value="ECO:0007669"/>
    <property type="project" value="InterPro"/>
</dbReference>
<evidence type="ECO:0000313" key="8">
    <source>
        <dbReference type="EMBL" id="QHS94156.1"/>
    </source>
</evidence>
<keyword evidence="4" id="KW-0378">Hydrolase</keyword>
<dbReference type="Gene3D" id="1.10.1520.10">
    <property type="entry name" value="Ribonuclease III domain"/>
    <property type="match status" value="1"/>
</dbReference>
<dbReference type="InterPro" id="IPR036389">
    <property type="entry name" value="RNase_III_sf"/>
</dbReference>
<dbReference type="InterPro" id="IPR014720">
    <property type="entry name" value="dsRBD_dom"/>
</dbReference>
<dbReference type="Pfam" id="PF00035">
    <property type="entry name" value="dsrm"/>
    <property type="match status" value="1"/>
</dbReference>
<evidence type="ECO:0000256" key="1">
    <source>
        <dbReference type="ARBA" id="ARBA00010183"/>
    </source>
</evidence>
<dbReference type="InterPro" id="IPR011907">
    <property type="entry name" value="RNase_III"/>
</dbReference>
<organism evidence="8">
    <name type="scientific">viral metagenome</name>
    <dbReference type="NCBI Taxonomy" id="1070528"/>
    <lineage>
        <taxon>unclassified sequences</taxon>
        <taxon>metagenomes</taxon>
        <taxon>organismal metagenomes</taxon>
    </lineage>
</organism>
<dbReference type="AlphaFoldDB" id="A0A6C0BPQ0"/>
<dbReference type="EMBL" id="MN739217">
    <property type="protein sequence ID" value="QHS94156.1"/>
    <property type="molecule type" value="Genomic_DNA"/>
</dbReference>
<keyword evidence="3" id="KW-0255">Endonuclease</keyword>
<name>A0A6C0BPQ0_9ZZZZ</name>
<evidence type="ECO:0000259" key="7">
    <source>
        <dbReference type="PROSITE" id="PS50142"/>
    </source>
</evidence>
<reference evidence="8" key="1">
    <citation type="journal article" date="2020" name="Nature">
        <title>Giant virus diversity and host interactions through global metagenomics.</title>
        <authorList>
            <person name="Schulz F."/>
            <person name="Roux S."/>
            <person name="Paez-Espino D."/>
            <person name="Jungbluth S."/>
            <person name="Walsh D.A."/>
            <person name="Denef V.J."/>
            <person name="McMahon K.D."/>
            <person name="Konstantinidis K.T."/>
            <person name="Eloe-Fadrosh E.A."/>
            <person name="Kyrpides N.C."/>
            <person name="Woyke T."/>
        </authorList>
    </citation>
    <scope>NUCLEOTIDE SEQUENCE</scope>
    <source>
        <strain evidence="8">GVMAG-M-3300018416-26</strain>
    </source>
</reference>
<evidence type="ECO:0000256" key="2">
    <source>
        <dbReference type="ARBA" id="ARBA00022722"/>
    </source>
</evidence>
<evidence type="ECO:0000256" key="3">
    <source>
        <dbReference type="ARBA" id="ARBA00022759"/>
    </source>
</evidence>
<evidence type="ECO:0000256" key="4">
    <source>
        <dbReference type="ARBA" id="ARBA00022801"/>
    </source>
</evidence>
<dbReference type="PANTHER" id="PTHR11207">
    <property type="entry name" value="RIBONUCLEASE III"/>
    <property type="match status" value="1"/>
</dbReference>
<accession>A0A6C0BPQ0</accession>
<dbReference type="SUPFAM" id="SSF54768">
    <property type="entry name" value="dsRNA-binding domain-like"/>
    <property type="match status" value="1"/>
</dbReference>
<evidence type="ECO:0000259" key="6">
    <source>
        <dbReference type="PROSITE" id="PS50137"/>
    </source>
</evidence>
<dbReference type="PROSITE" id="PS00517">
    <property type="entry name" value="RNASE_3_1"/>
    <property type="match status" value="1"/>
</dbReference>
<keyword evidence="5" id="KW-0694">RNA-binding</keyword>
<evidence type="ECO:0000256" key="5">
    <source>
        <dbReference type="ARBA" id="ARBA00022884"/>
    </source>
</evidence>
<feature type="domain" description="DRBM" evidence="6">
    <location>
        <begin position="213"/>
        <end position="283"/>
    </location>
</feature>
<dbReference type="InterPro" id="IPR000999">
    <property type="entry name" value="RNase_III_dom"/>
</dbReference>
<dbReference type="Pfam" id="PF14622">
    <property type="entry name" value="Ribonucleas_3_3"/>
    <property type="match status" value="1"/>
</dbReference>
<keyword evidence="2" id="KW-0540">Nuclease</keyword>
<dbReference type="PROSITE" id="PS50142">
    <property type="entry name" value="RNASE_3_2"/>
    <property type="match status" value="1"/>
</dbReference>
<dbReference type="SMART" id="SM00535">
    <property type="entry name" value="RIBOc"/>
    <property type="match status" value="1"/>
</dbReference>
<feature type="domain" description="RNase III" evidence="7">
    <location>
        <begin position="21"/>
        <end position="167"/>
    </location>
</feature>
<dbReference type="CDD" id="cd00593">
    <property type="entry name" value="RIBOc"/>
    <property type="match status" value="1"/>
</dbReference>
<dbReference type="HAMAP" id="MF_00104">
    <property type="entry name" value="RNase_III"/>
    <property type="match status" value="1"/>
</dbReference>
<dbReference type="PANTHER" id="PTHR11207:SF0">
    <property type="entry name" value="RIBONUCLEASE 3"/>
    <property type="match status" value="1"/>
</dbReference>
<dbReference type="SUPFAM" id="SSF69065">
    <property type="entry name" value="RNase III domain-like"/>
    <property type="match status" value="1"/>
</dbReference>
<dbReference type="PROSITE" id="PS50137">
    <property type="entry name" value="DS_RBD"/>
    <property type="match status" value="1"/>
</dbReference>
<sequence>MTSLNETPFNPQNKLLQIETIKNILELHNMTKDPIDISIYRKALLHKSYCTRKNENFISGNVECPNNCLPLQEESNERLEFLGDAVLNLVVADYLFERYPSVNEGFLTIMRTRLVNGNMLGFLAKKLDLGKHIIISKQIESNNGRANVKILEDAFEALIGAIYIDFNSYNDIQCKKMTTLQTSGTGFQIVREFIIDTIETYIDFSKLVNQQVNPKDKLIKNCQHNFQWIPKLLELDITEKDNTKIHTICIKNPNNEIISTGKGKNRKTAEINASLRALEYFGWDQ</sequence>
<proteinExistence type="inferred from homology"/>
<protein>
    <recommendedName>
        <fullName evidence="9">RNase III domain-containing protein</fullName>
    </recommendedName>
</protein>
<evidence type="ECO:0008006" key="9">
    <source>
        <dbReference type="Google" id="ProtNLM"/>
    </source>
</evidence>
<dbReference type="Gene3D" id="3.30.160.20">
    <property type="match status" value="1"/>
</dbReference>
<comment type="similarity">
    <text evidence="1">Belongs to the ribonuclease III family.</text>
</comment>
<dbReference type="GO" id="GO:0006364">
    <property type="term" value="P:rRNA processing"/>
    <property type="evidence" value="ECO:0007669"/>
    <property type="project" value="InterPro"/>
</dbReference>
<dbReference type="GO" id="GO:0003725">
    <property type="term" value="F:double-stranded RNA binding"/>
    <property type="evidence" value="ECO:0007669"/>
    <property type="project" value="TreeGrafter"/>
</dbReference>
<dbReference type="GO" id="GO:0010468">
    <property type="term" value="P:regulation of gene expression"/>
    <property type="evidence" value="ECO:0007669"/>
    <property type="project" value="TreeGrafter"/>
</dbReference>